<dbReference type="Pfam" id="PF13426">
    <property type="entry name" value="PAS_9"/>
    <property type="match status" value="1"/>
</dbReference>
<dbReference type="InterPro" id="IPR000160">
    <property type="entry name" value="GGDEF_dom"/>
</dbReference>
<keyword evidence="4" id="KW-0808">Transferase</keyword>
<dbReference type="SMART" id="SM00091">
    <property type="entry name" value="PAS"/>
    <property type="match status" value="2"/>
</dbReference>
<evidence type="ECO:0000313" key="5">
    <source>
        <dbReference type="Proteomes" id="UP001597273"/>
    </source>
</evidence>
<evidence type="ECO:0000313" key="4">
    <source>
        <dbReference type="EMBL" id="MFD1862716.1"/>
    </source>
</evidence>
<dbReference type="Pfam" id="PF00990">
    <property type="entry name" value="GGDEF"/>
    <property type="match status" value="1"/>
</dbReference>
<evidence type="ECO:0000259" key="3">
    <source>
        <dbReference type="PROSITE" id="PS50887"/>
    </source>
</evidence>
<organism evidence="4 5">
    <name type="scientific">Planococcus chinensis</name>
    <dbReference type="NCBI Taxonomy" id="272917"/>
    <lineage>
        <taxon>Bacteria</taxon>
        <taxon>Bacillati</taxon>
        <taxon>Bacillota</taxon>
        <taxon>Bacilli</taxon>
        <taxon>Bacillales</taxon>
        <taxon>Caryophanaceae</taxon>
        <taxon>Planococcus</taxon>
    </lineage>
</organism>
<gene>
    <name evidence="4" type="ORF">ACFSDB_07220</name>
</gene>
<dbReference type="RefSeq" id="WP_204892252.1">
    <property type="nucleotide sequence ID" value="NZ_JBHUFW010000004.1"/>
</dbReference>
<dbReference type="PROSITE" id="PS50887">
    <property type="entry name" value="GGDEF"/>
    <property type="match status" value="1"/>
</dbReference>
<dbReference type="NCBIfam" id="TIGR00254">
    <property type="entry name" value="GGDEF"/>
    <property type="match status" value="1"/>
</dbReference>
<dbReference type="PROSITE" id="PS50112">
    <property type="entry name" value="PAS"/>
    <property type="match status" value="1"/>
</dbReference>
<dbReference type="InterPro" id="IPR029787">
    <property type="entry name" value="Nucleotide_cyclase"/>
</dbReference>
<reference evidence="5" key="1">
    <citation type="journal article" date="2019" name="Int. J. Syst. Evol. Microbiol.">
        <title>The Global Catalogue of Microorganisms (GCM) 10K type strain sequencing project: providing services to taxonomists for standard genome sequencing and annotation.</title>
        <authorList>
            <consortium name="The Broad Institute Genomics Platform"/>
            <consortium name="The Broad Institute Genome Sequencing Center for Infectious Disease"/>
            <person name="Wu L."/>
            <person name="Ma J."/>
        </authorList>
    </citation>
    <scope>NUCLEOTIDE SEQUENCE [LARGE SCALE GENOMIC DNA]</scope>
    <source>
        <strain evidence="5">CGMCC 1.15475</strain>
    </source>
</reference>
<accession>A0ABW4QGL5</accession>
<feature type="domain" description="GGDEF" evidence="3">
    <location>
        <begin position="411"/>
        <end position="547"/>
    </location>
</feature>
<dbReference type="SUPFAM" id="SSF55785">
    <property type="entry name" value="PYP-like sensor domain (PAS domain)"/>
    <property type="match status" value="2"/>
</dbReference>
<dbReference type="PANTHER" id="PTHR44757">
    <property type="entry name" value="DIGUANYLATE CYCLASE DGCP"/>
    <property type="match status" value="1"/>
</dbReference>
<dbReference type="InterPro" id="IPR035965">
    <property type="entry name" value="PAS-like_dom_sf"/>
</dbReference>
<protein>
    <submittedName>
        <fullName evidence="4">Diguanylate cyclase domain-containing protein</fullName>
        <ecNumber evidence="4">2.7.7.65</ecNumber>
    </submittedName>
</protein>
<dbReference type="EMBL" id="JBHUFW010000004">
    <property type="protein sequence ID" value="MFD1862716.1"/>
    <property type="molecule type" value="Genomic_DNA"/>
</dbReference>
<dbReference type="PANTHER" id="PTHR44757:SF2">
    <property type="entry name" value="BIOFILM ARCHITECTURE MAINTENANCE PROTEIN MBAA"/>
    <property type="match status" value="1"/>
</dbReference>
<sequence>MLGPFTKMQLDMLYGKSDSLVYYMRRDGETYIYEYINPACIAVFGKDLTGETLDAIMPPHLATDIKEQYCIALDTDAPHVYRDYNLFSENNETNETLLTPIRSGEEIFMLAISKNVAKQKKVEEEYLFYQSLVQNSVDPMLMITSDLVIFDMNLTYSNSFGAAKEEWVGKHYGSLPYVDSRTFRQVKEELDSFKSGNAAKSMVIKRNKRDGTAATFSVNYSPIKEQGEVRAFHIVLRELTNEVQLKRELEKTEHILESYKDALNYAALVAIWDPAGTIQFVNDNFKGTTGYERQDLLGEHISKIGKAVISGEQYNAIRQTVSSGQIWRGELKSLKKTGEFFWIDTTIIPLSERGVGAEQMLAIMFDITDRKKLEEKLHFMAYHDSLTKLPNRLSIVKKFFEMKKEADAKGQQMAVIYMDGDNFKQVNDQYGHDVGDEFIYRFAQSIQDSIRKQDIVARVGGDEFIIALAGLDPAGAEEQIGHIVQRIRNGLAAGWEIGGVHFAPTATMGASTYPKQGQTLDELVTKADQALYLAKRSGKNSLLFYSDDLIENV</sequence>
<dbReference type="InterPro" id="IPR052155">
    <property type="entry name" value="Biofilm_reg_signaling"/>
</dbReference>
<comment type="caution">
    <text evidence="4">The sequence shown here is derived from an EMBL/GenBank/DDBJ whole genome shotgun (WGS) entry which is preliminary data.</text>
</comment>
<dbReference type="SUPFAM" id="SSF55073">
    <property type="entry name" value="Nucleotide cyclase"/>
    <property type="match status" value="1"/>
</dbReference>
<dbReference type="PROSITE" id="PS50113">
    <property type="entry name" value="PAC"/>
    <property type="match status" value="1"/>
</dbReference>
<dbReference type="InterPro" id="IPR000014">
    <property type="entry name" value="PAS"/>
</dbReference>
<dbReference type="CDD" id="cd00130">
    <property type="entry name" value="PAS"/>
    <property type="match status" value="1"/>
</dbReference>
<evidence type="ECO:0000259" key="1">
    <source>
        <dbReference type="PROSITE" id="PS50112"/>
    </source>
</evidence>
<dbReference type="Gene3D" id="3.30.450.20">
    <property type="entry name" value="PAS domain"/>
    <property type="match status" value="3"/>
</dbReference>
<dbReference type="Gene3D" id="3.30.70.270">
    <property type="match status" value="1"/>
</dbReference>
<dbReference type="InterPro" id="IPR013656">
    <property type="entry name" value="PAS_4"/>
</dbReference>
<keyword evidence="5" id="KW-1185">Reference proteome</keyword>
<proteinExistence type="predicted"/>
<feature type="domain" description="PAC" evidence="2">
    <location>
        <begin position="327"/>
        <end position="379"/>
    </location>
</feature>
<evidence type="ECO:0000259" key="2">
    <source>
        <dbReference type="PROSITE" id="PS50113"/>
    </source>
</evidence>
<dbReference type="InterPro" id="IPR043128">
    <property type="entry name" value="Rev_trsase/Diguanyl_cyclase"/>
</dbReference>
<dbReference type="GO" id="GO:0052621">
    <property type="term" value="F:diguanylate cyclase activity"/>
    <property type="evidence" value="ECO:0007669"/>
    <property type="project" value="UniProtKB-EC"/>
</dbReference>
<dbReference type="SMART" id="SM00267">
    <property type="entry name" value="GGDEF"/>
    <property type="match status" value="1"/>
</dbReference>
<dbReference type="NCBIfam" id="TIGR00229">
    <property type="entry name" value="sensory_box"/>
    <property type="match status" value="2"/>
</dbReference>
<dbReference type="InterPro" id="IPR000700">
    <property type="entry name" value="PAS-assoc_C"/>
</dbReference>
<keyword evidence="4" id="KW-0548">Nucleotidyltransferase</keyword>
<dbReference type="EC" id="2.7.7.65" evidence="4"/>
<name>A0ABW4QGL5_9BACL</name>
<feature type="domain" description="PAS" evidence="1">
    <location>
        <begin position="248"/>
        <end position="299"/>
    </location>
</feature>
<dbReference type="CDD" id="cd01949">
    <property type="entry name" value="GGDEF"/>
    <property type="match status" value="1"/>
</dbReference>
<dbReference type="Proteomes" id="UP001597273">
    <property type="component" value="Unassembled WGS sequence"/>
</dbReference>
<dbReference type="Pfam" id="PF08448">
    <property type="entry name" value="PAS_4"/>
    <property type="match status" value="1"/>
</dbReference>